<evidence type="ECO:0000313" key="3">
    <source>
        <dbReference type="Proteomes" id="UP000037269"/>
    </source>
</evidence>
<protein>
    <submittedName>
        <fullName evidence="1">Uncharacterized protein</fullName>
    </submittedName>
</protein>
<proteinExistence type="predicted"/>
<dbReference type="EMBL" id="FNED01000036">
    <property type="protein sequence ID" value="SDK02986.1"/>
    <property type="molecule type" value="Genomic_DNA"/>
</dbReference>
<evidence type="ECO:0000313" key="1">
    <source>
        <dbReference type="EMBL" id="KON97113.1"/>
    </source>
</evidence>
<gene>
    <name evidence="1" type="ORF">AF333_18230</name>
    <name evidence="2" type="ORF">SAMN04487909_13624</name>
</gene>
<sequence>MQSPGFGGVGCLCIRDGLFCSRPVPVFDIQGYAEYRDIASKERTEADLPGEVGGWANIASFAMTFDEFDPFEECFEASSMTN</sequence>
<dbReference type="AlphaFoldDB" id="A0A0M0H4U8"/>
<name>A0A0M0H4U8_ANEMI</name>
<evidence type="ECO:0000313" key="2">
    <source>
        <dbReference type="EMBL" id="SDK02986.1"/>
    </source>
</evidence>
<dbReference type="STRING" id="47500.AF333_18230"/>
<dbReference type="EMBL" id="LGUG01000004">
    <property type="protein sequence ID" value="KON97113.1"/>
    <property type="molecule type" value="Genomic_DNA"/>
</dbReference>
<organism evidence="1 3">
    <name type="scientific">Aneurinibacillus migulanus</name>
    <name type="common">Bacillus migulanus</name>
    <dbReference type="NCBI Taxonomy" id="47500"/>
    <lineage>
        <taxon>Bacteria</taxon>
        <taxon>Bacillati</taxon>
        <taxon>Bacillota</taxon>
        <taxon>Bacilli</taxon>
        <taxon>Bacillales</taxon>
        <taxon>Paenibacillaceae</taxon>
        <taxon>Aneurinibacillus group</taxon>
        <taxon>Aneurinibacillus</taxon>
    </lineage>
</organism>
<dbReference type="Proteomes" id="UP000182836">
    <property type="component" value="Unassembled WGS sequence"/>
</dbReference>
<keyword evidence="3" id="KW-1185">Reference proteome</keyword>
<reference evidence="2 4" key="2">
    <citation type="submission" date="2016-10" db="EMBL/GenBank/DDBJ databases">
        <authorList>
            <person name="de Groot N.N."/>
        </authorList>
    </citation>
    <scope>NUCLEOTIDE SEQUENCE [LARGE SCALE GENOMIC DNA]</scope>
    <source>
        <strain evidence="2 4">DSM 2895</strain>
    </source>
</reference>
<accession>A0A0M0H4U8</accession>
<dbReference type="Proteomes" id="UP000037269">
    <property type="component" value="Unassembled WGS sequence"/>
</dbReference>
<reference evidence="1 3" key="1">
    <citation type="submission" date="2015-07" db="EMBL/GenBank/DDBJ databases">
        <title>Fjat-14205 dsm 2895.</title>
        <authorList>
            <person name="Liu B."/>
            <person name="Wang J."/>
            <person name="Zhu Y."/>
            <person name="Liu G."/>
            <person name="Chen Q."/>
            <person name="Chen Z."/>
            <person name="Lan J."/>
            <person name="Che J."/>
            <person name="Ge C."/>
            <person name="Shi H."/>
            <person name="Pan Z."/>
            <person name="Liu X."/>
        </authorList>
    </citation>
    <scope>NUCLEOTIDE SEQUENCE [LARGE SCALE GENOMIC DNA]</scope>
    <source>
        <strain evidence="1 3">DSM 2895</strain>
    </source>
</reference>
<evidence type="ECO:0000313" key="4">
    <source>
        <dbReference type="Proteomes" id="UP000182836"/>
    </source>
</evidence>